<dbReference type="EMBL" id="VYYT01000176">
    <property type="protein sequence ID" value="KAK2760055.1"/>
    <property type="molecule type" value="Genomic_DNA"/>
</dbReference>
<keyword evidence="3" id="KW-1185">Reference proteome</keyword>
<evidence type="ECO:0000313" key="3">
    <source>
        <dbReference type="Proteomes" id="UP001281614"/>
    </source>
</evidence>
<keyword evidence="1" id="KW-0732">Signal</keyword>
<organism evidence="2 3">
    <name type="scientific">Colletotrichum kahawae</name>
    <name type="common">Coffee berry disease fungus</name>
    <dbReference type="NCBI Taxonomy" id="34407"/>
    <lineage>
        <taxon>Eukaryota</taxon>
        <taxon>Fungi</taxon>
        <taxon>Dikarya</taxon>
        <taxon>Ascomycota</taxon>
        <taxon>Pezizomycotina</taxon>
        <taxon>Sordariomycetes</taxon>
        <taxon>Hypocreomycetidae</taxon>
        <taxon>Glomerellales</taxon>
        <taxon>Glomerellaceae</taxon>
        <taxon>Colletotrichum</taxon>
        <taxon>Colletotrichum gloeosporioides species complex</taxon>
    </lineage>
</organism>
<feature type="chain" id="PRO_5042204091" description="Secreted protein" evidence="1">
    <location>
        <begin position="19"/>
        <end position="231"/>
    </location>
</feature>
<gene>
    <name evidence="2" type="ORF">CKAH01_16600</name>
</gene>
<protein>
    <recommendedName>
        <fullName evidence="4">Secreted protein</fullName>
    </recommendedName>
</protein>
<dbReference type="Proteomes" id="UP001281614">
    <property type="component" value="Unassembled WGS sequence"/>
</dbReference>
<dbReference type="AlphaFoldDB" id="A0AAD9YGX4"/>
<evidence type="ECO:0000313" key="2">
    <source>
        <dbReference type="EMBL" id="KAK2760055.1"/>
    </source>
</evidence>
<sequence length="231" mass="25096">MKFTVYTVFSLWAGIASAGVIDLAATDVDVATPHPVGRLGWYGAVSEGSPVVYYEGDDLNDINGQISTDHPNLSLYDGTMDFSDNTTAVGVPDGASFTNTEVVRLDERALEARVDTYRNECDKPWGGIAYWDLDKGVAHLKTVSRCVVQARQCIRTTCDGTSASVFCNDNTYAIDMACSHLANMIQDVVFGCVTTTVSGIFQPSAQRFNVNQRYNVITATCRFFSPSGQPV</sequence>
<reference evidence="2" key="1">
    <citation type="submission" date="2023-02" db="EMBL/GenBank/DDBJ databases">
        <title>Colletotrichum kahawae CIFC_Que2 genome sequencing and assembly.</title>
        <authorList>
            <person name="Baroncelli R."/>
        </authorList>
    </citation>
    <scope>NUCLEOTIDE SEQUENCE</scope>
    <source>
        <strain evidence="2">CIFC_Que2</strain>
    </source>
</reference>
<evidence type="ECO:0000256" key="1">
    <source>
        <dbReference type="SAM" id="SignalP"/>
    </source>
</evidence>
<feature type="signal peptide" evidence="1">
    <location>
        <begin position="1"/>
        <end position="18"/>
    </location>
</feature>
<proteinExistence type="predicted"/>
<comment type="caution">
    <text evidence="2">The sequence shown here is derived from an EMBL/GenBank/DDBJ whole genome shotgun (WGS) entry which is preliminary data.</text>
</comment>
<evidence type="ECO:0008006" key="4">
    <source>
        <dbReference type="Google" id="ProtNLM"/>
    </source>
</evidence>
<name>A0AAD9YGX4_COLKA</name>
<accession>A0AAD9YGX4</accession>